<name>A0ABN4TBF7_9BURK</name>
<feature type="region of interest" description="Disordered" evidence="1">
    <location>
        <begin position="78"/>
        <end position="100"/>
    </location>
</feature>
<dbReference type="Proteomes" id="UP000177515">
    <property type="component" value="Chromosome 1"/>
</dbReference>
<evidence type="ECO:0000313" key="2">
    <source>
        <dbReference type="EMBL" id="AOZ04422.1"/>
    </source>
</evidence>
<protein>
    <submittedName>
        <fullName evidence="2">Uncharacterized protein</fullName>
    </submittedName>
</protein>
<evidence type="ECO:0000313" key="3">
    <source>
        <dbReference type="Proteomes" id="UP000177515"/>
    </source>
</evidence>
<feature type="compositionally biased region" description="Basic and acidic residues" evidence="1">
    <location>
        <begin position="79"/>
        <end position="89"/>
    </location>
</feature>
<dbReference type="RefSeq" id="WP_071037779.1">
    <property type="nucleotide sequence ID" value="NZ_CP017754.1"/>
</dbReference>
<dbReference type="EMBL" id="CP017754">
    <property type="protein sequence ID" value="AOZ04422.1"/>
    <property type="molecule type" value="Genomic_DNA"/>
</dbReference>
<reference evidence="2 3" key="1">
    <citation type="submission" date="2016-10" db="EMBL/GenBank/DDBJ databases">
        <title>Complete genome sequences of three Cupriavidus strains isolated from various Malaysian environments.</title>
        <authorList>
            <person name="Abdullah A.A.-A."/>
            <person name="Shafie N.A.H."/>
            <person name="Lau N.S."/>
        </authorList>
    </citation>
    <scope>NUCLEOTIDE SEQUENCE [LARGE SCALE GENOMIC DNA]</scope>
    <source>
        <strain evidence="2 3">USMAA1020</strain>
    </source>
</reference>
<gene>
    <name evidence="2" type="ORF">BKK80_00140</name>
</gene>
<accession>A0ABN4TBF7</accession>
<organism evidence="2 3">
    <name type="scientific">Cupriavidus malaysiensis</name>
    <dbReference type="NCBI Taxonomy" id="367825"/>
    <lineage>
        <taxon>Bacteria</taxon>
        <taxon>Pseudomonadati</taxon>
        <taxon>Pseudomonadota</taxon>
        <taxon>Betaproteobacteria</taxon>
        <taxon>Burkholderiales</taxon>
        <taxon>Burkholderiaceae</taxon>
        <taxon>Cupriavidus</taxon>
    </lineage>
</organism>
<proteinExistence type="predicted"/>
<evidence type="ECO:0000256" key="1">
    <source>
        <dbReference type="SAM" id="MobiDB-lite"/>
    </source>
</evidence>
<keyword evidence="3" id="KW-1185">Reference proteome</keyword>
<sequence>MAKRTPPWLKLPLAHWWQPGLFASLPAVALWTIARLPADLLAALGGSTLSALLNHAGDTLFVAGWLLSGLRLWTSRRRPAAEDGRRREVPPAAPSRHRAG</sequence>